<gene>
    <name evidence="2" type="ORF">Pla22_26640</name>
</gene>
<comment type="caution">
    <text evidence="2">The sequence shown here is derived from an EMBL/GenBank/DDBJ whole genome shotgun (WGS) entry which is preliminary data.</text>
</comment>
<evidence type="ECO:0000256" key="1">
    <source>
        <dbReference type="SAM" id="MobiDB-lite"/>
    </source>
</evidence>
<accession>A0A5C5WWU2</accession>
<evidence type="ECO:0000313" key="2">
    <source>
        <dbReference type="EMBL" id="TWT55010.1"/>
    </source>
</evidence>
<organism evidence="2 3">
    <name type="scientific">Rubripirellula amarantea</name>
    <dbReference type="NCBI Taxonomy" id="2527999"/>
    <lineage>
        <taxon>Bacteria</taxon>
        <taxon>Pseudomonadati</taxon>
        <taxon>Planctomycetota</taxon>
        <taxon>Planctomycetia</taxon>
        <taxon>Pirellulales</taxon>
        <taxon>Pirellulaceae</taxon>
        <taxon>Rubripirellula</taxon>
    </lineage>
</organism>
<name>A0A5C5WWU2_9BACT</name>
<reference evidence="2 3" key="1">
    <citation type="submission" date="2019-02" db="EMBL/GenBank/DDBJ databases">
        <title>Deep-cultivation of Planctomycetes and their phenomic and genomic characterization uncovers novel biology.</title>
        <authorList>
            <person name="Wiegand S."/>
            <person name="Jogler M."/>
            <person name="Boedeker C."/>
            <person name="Pinto D."/>
            <person name="Vollmers J."/>
            <person name="Rivas-Marin E."/>
            <person name="Kohn T."/>
            <person name="Peeters S.H."/>
            <person name="Heuer A."/>
            <person name="Rast P."/>
            <person name="Oberbeckmann S."/>
            <person name="Bunk B."/>
            <person name="Jeske O."/>
            <person name="Meyerdierks A."/>
            <person name="Storesund J.E."/>
            <person name="Kallscheuer N."/>
            <person name="Luecker S."/>
            <person name="Lage O.M."/>
            <person name="Pohl T."/>
            <person name="Merkel B.J."/>
            <person name="Hornburger P."/>
            <person name="Mueller R.-W."/>
            <person name="Bruemmer F."/>
            <person name="Labrenz M."/>
            <person name="Spormann A.M."/>
            <person name="Op Den Camp H."/>
            <person name="Overmann J."/>
            <person name="Amann R."/>
            <person name="Jetten M.S.M."/>
            <person name="Mascher T."/>
            <person name="Medema M.H."/>
            <person name="Devos D.P."/>
            <person name="Kaster A.-K."/>
            <person name="Ovreas L."/>
            <person name="Rohde M."/>
            <person name="Galperin M.Y."/>
            <person name="Jogler C."/>
        </authorList>
    </citation>
    <scope>NUCLEOTIDE SEQUENCE [LARGE SCALE GENOMIC DNA]</scope>
    <source>
        <strain evidence="2 3">Pla22</strain>
    </source>
</reference>
<feature type="region of interest" description="Disordered" evidence="1">
    <location>
        <begin position="1"/>
        <end position="107"/>
    </location>
</feature>
<keyword evidence="3" id="KW-1185">Reference proteome</keyword>
<sequence>MSSSSLSTDSQPPSFDQPSSNQTSDQTSSNPAGPVSSPEAIGSLGPETHSADVDASINGECANTGTGNDVGNKPSQDISAQGNRAQGNRAQGNRAQGNRAQDNGVQDNGIQGQYVTADGQCWYKIGNVHRMRDFFVSVVSSSDHWMFISSSGALSAGRRNAESALFPYYSSDKIQDHAGRTGPKTIVRVARPDGQTELWEPFSAAPIRDQSRSRNLYKNAFGNRLRFEEVHHDLGLSFSYTWSTGHRFGFIRRCELVNLRDAPRTIDLTDGLENLLPPGLGKDFQLRFSNLGDAYKKNELLGGSGIGLYYLSSIPTDRAEPNEGLRTTVAWQHGLPHPTVSLSSESLENIRRGAAPVEQHDVRGRRGAYFASRQVELCPGEPLRWTTVADVNYDHSDVVELDEFLTTCSDVNAKLAQDEEANEERLLQILSSADGVQMGADRMRTERHKSNVLFNVMRGGLPANGYEVKADDFRHHVRQANRSVASGCKAFLDSLPETLSMADLQARVAQSADSNLVRLASEYLPLCFSRRHGDPTRPWNEFSIDVWTEDGEPNLSYEGNWRDIFQNWEALSIAFPNYLANMVFRFAGASTADGHNPYRITKNGFEWEVPDADDPWSNIGYWGDHQIIYFQKLLQWGRLITPDRLNECLSQDTCTYANVPYRIRSHKQICLNPQVTIDFDDRLAEVIARRVESVGSDGKLLWNENDEPYRVSLTEKLIVPALAKLTNFVPGGGIWLNTQRPEWNDANNALVGRGLSMVTVCYLRRYLTFLIDWFSSNEASLPSEVLISREVWQLIQRVQQILIRHASSFDSDTGELLDARTRKVILDQLATAGSDYRNDLYEHGLCGQRESLSLSSLVDHFVAARKMVDHTIRANRRDDGLYHSYNLLDIEDESANVTHMYEMLEGQVAVLSSGLLKPQEALEVLDALRNSRMYREDQHSYMLYPDRELPRFMEKNIVPAAAVARSRLLTMLVDQSHTSVVRKDLRGNVHFNGNLRNVSDFKAALDALSDDERFSDAVAQERRQLCQLFEETFGHQHFTGRSGTFFGYEGLGSIYWHMVSKLSLAVMEQCLVAQSQSDRQVIQRLHEHYQDVRNGIGTTKTPLQYGAFPSDPYSHTPSGAGVQQPGMTGQVKEDILSRWDEIGIRLSDGQVRFDLAFFETSELLEADASLEYFDVNHQRRSLKVPAGCFAFTLCQVPILYERHSSQRISVDRKDQSTVVRDDLLLTSEESRSLFSRDGEISSIKIQFPFDTANR</sequence>
<feature type="compositionally biased region" description="Polar residues" evidence="1">
    <location>
        <begin position="61"/>
        <end position="107"/>
    </location>
</feature>
<feature type="compositionally biased region" description="Low complexity" evidence="1">
    <location>
        <begin position="1"/>
        <end position="31"/>
    </location>
</feature>
<dbReference type="EMBL" id="SJPI01000001">
    <property type="protein sequence ID" value="TWT55010.1"/>
    <property type="molecule type" value="Genomic_DNA"/>
</dbReference>
<evidence type="ECO:0000313" key="3">
    <source>
        <dbReference type="Proteomes" id="UP000316598"/>
    </source>
</evidence>
<proteinExistence type="predicted"/>
<dbReference type="Proteomes" id="UP000316598">
    <property type="component" value="Unassembled WGS sequence"/>
</dbReference>
<protein>
    <submittedName>
        <fullName evidence="2">Uncharacterized protein</fullName>
    </submittedName>
</protein>
<dbReference type="AlphaFoldDB" id="A0A5C5WWU2"/>